<evidence type="ECO:0000256" key="2">
    <source>
        <dbReference type="ARBA" id="ARBA00022741"/>
    </source>
</evidence>
<keyword evidence="12" id="KW-1185">Reference proteome</keyword>
<keyword evidence="1" id="KW-0699">rRNA-binding</keyword>
<evidence type="ECO:0000256" key="4">
    <source>
        <dbReference type="ARBA" id="ARBA00022840"/>
    </source>
</evidence>
<gene>
    <name evidence="11" type="ORF">NSK_002796</name>
</gene>
<evidence type="ECO:0000256" key="8">
    <source>
        <dbReference type="SAM" id="MobiDB-lite"/>
    </source>
</evidence>
<dbReference type="InterPro" id="IPR036063">
    <property type="entry name" value="Smr_dom_sf"/>
</dbReference>
<dbReference type="InterPro" id="IPR036187">
    <property type="entry name" value="DNA_mismatch_repair_MutS_sf"/>
</dbReference>
<keyword evidence="2" id="KW-0547">Nucleotide-binding</keyword>
<evidence type="ECO:0000259" key="10">
    <source>
        <dbReference type="PROSITE" id="PS50828"/>
    </source>
</evidence>
<dbReference type="InterPro" id="IPR027417">
    <property type="entry name" value="P-loop_NTPase"/>
</dbReference>
<evidence type="ECO:0000256" key="1">
    <source>
        <dbReference type="ARBA" id="ARBA00022730"/>
    </source>
</evidence>
<evidence type="ECO:0000313" key="12">
    <source>
        <dbReference type="Proteomes" id="UP000355283"/>
    </source>
</evidence>
<dbReference type="SMART" id="SM00463">
    <property type="entry name" value="SMR"/>
    <property type="match status" value="1"/>
</dbReference>
<keyword evidence="3" id="KW-0378">Hydrolase</keyword>
<dbReference type="GO" id="GO:0004519">
    <property type="term" value="F:endonuclease activity"/>
    <property type="evidence" value="ECO:0007669"/>
    <property type="project" value="UniProtKB-KW"/>
</dbReference>
<keyword evidence="6" id="KW-0238">DNA-binding</keyword>
<dbReference type="Proteomes" id="UP000355283">
    <property type="component" value="Unassembled WGS sequence"/>
</dbReference>
<protein>
    <recommendedName>
        <fullName evidence="10">Smr domain-containing protein</fullName>
    </recommendedName>
</protein>
<proteinExistence type="predicted"/>
<dbReference type="OrthoDB" id="1924787at2759"/>
<dbReference type="PROSITE" id="PS00486">
    <property type="entry name" value="DNA_MISMATCH_REPAIR_2"/>
    <property type="match status" value="1"/>
</dbReference>
<keyword evidence="9" id="KW-0732">Signal</keyword>
<dbReference type="SUPFAM" id="SSF160443">
    <property type="entry name" value="SMR domain-like"/>
    <property type="match status" value="1"/>
</dbReference>
<comment type="caution">
    <text evidence="11">The sequence shown here is derived from an EMBL/GenBank/DDBJ whole genome shotgun (WGS) entry which is preliminary data.</text>
</comment>
<accession>A0A4D9D3J8</accession>
<dbReference type="PROSITE" id="PS50828">
    <property type="entry name" value="SMR"/>
    <property type="match status" value="1"/>
</dbReference>
<dbReference type="Pfam" id="PF01713">
    <property type="entry name" value="Smr"/>
    <property type="match status" value="1"/>
</dbReference>
<evidence type="ECO:0000313" key="11">
    <source>
        <dbReference type="EMBL" id="TFJ85976.1"/>
    </source>
</evidence>
<dbReference type="Gene3D" id="3.40.50.300">
    <property type="entry name" value="P-loop containing nucleotide triphosphate hydrolases"/>
    <property type="match status" value="1"/>
</dbReference>
<keyword evidence="5" id="KW-0694">RNA-binding</keyword>
<evidence type="ECO:0000256" key="6">
    <source>
        <dbReference type="ARBA" id="ARBA00023125"/>
    </source>
</evidence>
<dbReference type="PIRSF" id="PIRSF005814">
    <property type="entry name" value="MutS_YshD"/>
    <property type="match status" value="1"/>
</dbReference>
<dbReference type="InterPro" id="IPR045076">
    <property type="entry name" value="MutS"/>
</dbReference>
<organism evidence="11 12">
    <name type="scientific">Nannochloropsis salina CCMP1776</name>
    <dbReference type="NCBI Taxonomy" id="1027361"/>
    <lineage>
        <taxon>Eukaryota</taxon>
        <taxon>Sar</taxon>
        <taxon>Stramenopiles</taxon>
        <taxon>Ochrophyta</taxon>
        <taxon>Eustigmatophyceae</taxon>
        <taxon>Eustigmatales</taxon>
        <taxon>Monodopsidaceae</taxon>
        <taxon>Microchloropsis</taxon>
        <taxon>Microchloropsis salina</taxon>
    </lineage>
</organism>
<dbReference type="SMART" id="SM00533">
    <property type="entry name" value="MUTSd"/>
    <property type="match status" value="1"/>
</dbReference>
<dbReference type="InterPro" id="IPR000432">
    <property type="entry name" value="DNA_mismatch_repair_MutS_C"/>
</dbReference>
<dbReference type="Gene3D" id="3.30.1370.110">
    <property type="match status" value="1"/>
</dbReference>
<keyword evidence="7" id="KW-0175">Coiled coil</keyword>
<feature type="domain" description="Smr" evidence="10">
    <location>
        <begin position="867"/>
        <end position="942"/>
    </location>
</feature>
<dbReference type="SUPFAM" id="SSF48334">
    <property type="entry name" value="DNA repair protein MutS, domain III"/>
    <property type="match status" value="1"/>
</dbReference>
<dbReference type="GO" id="GO:0016887">
    <property type="term" value="F:ATP hydrolysis activity"/>
    <property type="evidence" value="ECO:0007669"/>
    <property type="project" value="InterPro"/>
</dbReference>
<dbReference type="InterPro" id="IPR005747">
    <property type="entry name" value="MutS2"/>
</dbReference>
<dbReference type="GO" id="GO:0005524">
    <property type="term" value="F:ATP binding"/>
    <property type="evidence" value="ECO:0007669"/>
    <property type="project" value="UniProtKB-KW"/>
</dbReference>
<evidence type="ECO:0000256" key="7">
    <source>
        <dbReference type="SAM" id="Coils"/>
    </source>
</evidence>
<dbReference type="SMART" id="SM00534">
    <property type="entry name" value="MUTSac"/>
    <property type="match status" value="1"/>
</dbReference>
<feature type="region of interest" description="Disordered" evidence="8">
    <location>
        <begin position="77"/>
        <end position="98"/>
    </location>
</feature>
<evidence type="ECO:0000256" key="9">
    <source>
        <dbReference type="SAM" id="SignalP"/>
    </source>
</evidence>
<dbReference type="GO" id="GO:0140664">
    <property type="term" value="F:ATP-dependent DNA damage sensor activity"/>
    <property type="evidence" value="ECO:0007669"/>
    <property type="project" value="InterPro"/>
</dbReference>
<feature type="chain" id="PRO_5020023715" description="Smr domain-containing protein" evidence="9">
    <location>
        <begin position="18"/>
        <end position="942"/>
    </location>
</feature>
<feature type="coiled-coil region" evidence="7">
    <location>
        <begin position="621"/>
        <end position="705"/>
    </location>
</feature>
<sequence length="942" mass="103227">MVLSWLLIDLFLTTVGAFYRTTSPISTRILANGWKTVQRINPPPLDAVFSRHSVITTSASLSDAELLRAARIRKNSNRYQKNKGSDDSDTKPADTAPLPVGLEDIVRNLHERTWASMDLHVVQDRLAGLCDTVRAKELARSPCLAENVEEVRRRYKAVEEIWQSADVIPLNDPMDIAPAVAFAARGNVLELPDLRSIAKALIILATLRDFVQAPVRKERLSQLSQFAEDIDLPFELVDLLSDAFDQDGRLSGVKFPQLKRLRDEVDRLYGSIKNTVGQLMKSTGMSQMVTDEYIAQRNGRFVLPIKNTYKRAGLGIVHDQSNTGQTVYVEPVQVIEPTNDMKRLELELLQEEARIVGEMTRLVAVSKDQILRSLDAGALIDISVARAKLGDLMGGAVVPEVGTDGCISAEDARHPVLLLRNRNPIGNTLHIDPAKPGLVLTGPNAGGKTIVLKTLGLLALLVRLGIPVPARRGVRVDFFSPILADIGDMQSVTGDLSTFSGHLLVCREVLSNAASGALVLMDEMGSGTDPAQGVAIAQALLEALLETGARVAITTHYLQLKELAQKDDRFTVGAMEFLNGKPTYRFREGAIGESYALEVAERLELPASVLARAKGLMGGGALRVTELIKELEDQRDALQGEMEAARAREEELRAAQEAVEAQKVELGAREVELDKMKYRAKLETADAFLAQLQEKEKKLEAMMKDVGLGDTKTSVEEALKELAAVKAKVAEESKPEVVHVPANLVLLKRDDILKEGEVVVCAGDQLNSDRAGKVVKASGQNVDVMFSKGGLDIVITFKKTDLARAPSETAARVNAGPYAGLAKNKDRKKKWTKADERNLKLLGQEVRHASTPAAITLNAMRTSFNTIDVRGLRLRDAEAKVDNFIKVGIPQKRKVVYILHGHGTGQLKEGLREFMKRHPYVSRHRAADDSDGGDAFTQVFLK</sequence>
<dbReference type="PANTHER" id="PTHR48466">
    <property type="entry name" value="OS10G0509000 PROTEIN-RELATED"/>
    <property type="match status" value="1"/>
</dbReference>
<dbReference type="GO" id="GO:0006298">
    <property type="term" value="P:mismatch repair"/>
    <property type="evidence" value="ECO:0007669"/>
    <property type="project" value="InterPro"/>
</dbReference>
<dbReference type="EMBL" id="SDOX01000010">
    <property type="protein sequence ID" value="TFJ85976.1"/>
    <property type="molecule type" value="Genomic_DNA"/>
</dbReference>
<dbReference type="PANTHER" id="PTHR48466:SF2">
    <property type="entry name" value="OS10G0509000 PROTEIN"/>
    <property type="match status" value="1"/>
</dbReference>
<dbReference type="NCBIfam" id="TIGR01069">
    <property type="entry name" value="mutS2"/>
    <property type="match status" value="1"/>
</dbReference>
<name>A0A4D9D3J8_9STRA</name>
<dbReference type="Pfam" id="PF00488">
    <property type="entry name" value="MutS_V"/>
    <property type="match status" value="1"/>
</dbReference>
<dbReference type="SUPFAM" id="SSF52540">
    <property type="entry name" value="P-loop containing nucleoside triphosphate hydrolases"/>
    <property type="match status" value="1"/>
</dbReference>
<reference evidence="11 12" key="1">
    <citation type="submission" date="2019-01" db="EMBL/GenBank/DDBJ databases">
        <title>Nuclear Genome Assembly of the Microalgal Biofuel strain Nannochloropsis salina CCMP1776.</title>
        <authorList>
            <person name="Hovde B."/>
        </authorList>
    </citation>
    <scope>NUCLEOTIDE SEQUENCE [LARGE SCALE GENOMIC DNA]</scope>
    <source>
        <strain evidence="11 12">CCMP1776</strain>
    </source>
</reference>
<dbReference type="GO" id="GO:0019843">
    <property type="term" value="F:rRNA binding"/>
    <property type="evidence" value="ECO:0007669"/>
    <property type="project" value="UniProtKB-KW"/>
</dbReference>
<dbReference type="AlphaFoldDB" id="A0A4D9D3J8"/>
<keyword evidence="4" id="KW-0067">ATP-binding</keyword>
<dbReference type="InterPro" id="IPR007696">
    <property type="entry name" value="DNA_mismatch_repair_MutS_core"/>
</dbReference>
<dbReference type="InterPro" id="IPR002625">
    <property type="entry name" value="Smr_dom"/>
</dbReference>
<evidence type="ECO:0000256" key="3">
    <source>
        <dbReference type="ARBA" id="ARBA00022801"/>
    </source>
</evidence>
<feature type="compositionally biased region" description="Basic and acidic residues" evidence="8">
    <location>
        <begin position="83"/>
        <end position="92"/>
    </location>
</feature>
<dbReference type="GO" id="GO:0045910">
    <property type="term" value="P:negative regulation of DNA recombination"/>
    <property type="evidence" value="ECO:0007669"/>
    <property type="project" value="InterPro"/>
</dbReference>
<feature type="signal peptide" evidence="9">
    <location>
        <begin position="1"/>
        <end position="17"/>
    </location>
</feature>
<evidence type="ECO:0000256" key="5">
    <source>
        <dbReference type="ARBA" id="ARBA00022884"/>
    </source>
</evidence>
<dbReference type="GO" id="GO:0030983">
    <property type="term" value="F:mismatched DNA binding"/>
    <property type="evidence" value="ECO:0007669"/>
    <property type="project" value="InterPro"/>
</dbReference>